<dbReference type="Pfam" id="PF25597">
    <property type="entry name" value="SH3_retrovirus"/>
    <property type="match status" value="1"/>
</dbReference>
<dbReference type="PANTHER" id="PTHR11439:SF524">
    <property type="entry name" value="RNA-DIRECTED DNA POLYMERASE, PROTEIN KINASE RLK-PELLE-DLSV FAMILY"/>
    <property type="match status" value="1"/>
</dbReference>
<organism evidence="4 5">
    <name type="scientific">Centaurea solstitialis</name>
    <name type="common">yellow star-thistle</name>
    <dbReference type="NCBI Taxonomy" id="347529"/>
    <lineage>
        <taxon>Eukaryota</taxon>
        <taxon>Viridiplantae</taxon>
        <taxon>Streptophyta</taxon>
        <taxon>Embryophyta</taxon>
        <taxon>Tracheophyta</taxon>
        <taxon>Spermatophyta</taxon>
        <taxon>Magnoliopsida</taxon>
        <taxon>eudicotyledons</taxon>
        <taxon>Gunneridae</taxon>
        <taxon>Pentapetalae</taxon>
        <taxon>asterids</taxon>
        <taxon>campanulids</taxon>
        <taxon>Asterales</taxon>
        <taxon>Asteraceae</taxon>
        <taxon>Carduoideae</taxon>
        <taxon>Cardueae</taxon>
        <taxon>Centaureinae</taxon>
        <taxon>Centaurea</taxon>
    </lineage>
</organism>
<dbReference type="InterPro" id="IPR013103">
    <property type="entry name" value="RVT_2"/>
</dbReference>
<dbReference type="InterPro" id="IPR043502">
    <property type="entry name" value="DNA/RNA_pol_sf"/>
</dbReference>
<name>A0AA38WHI6_9ASTR</name>
<keyword evidence="5" id="KW-1185">Reference proteome</keyword>
<dbReference type="SUPFAM" id="SSF56672">
    <property type="entry name" value="DNA/RNA polymerases"/>
    <property type="match status" value="1"/>
</dbReference>
<sequence length="737" mass="81130">MDSHAANTFHLLTKLLLMSSPIPSPFPPSLRPKTCCSCMSLVKTNLTLPLTPTCPPVLLSTQPQPLIIMEKRDLKITGEIKTRDGLPLKNAMHQQQTQNSQLSGPRRLTASSAPTHGGFPAPSALYVAPPSAPTKFNYESNGSFGIKIGAITKKLWPKQNRTENTQLFKILKLDSPIELARLETISHPLHLLHLSKPQTSIVGSWCFSILGFVQDLARNAPMSPALGLLLGAQASDGVMIDMASRCSEVTNDGGLSANHRGHHYYDLISHRIIISRHLVFDEDHFPYASFNASPPVSAYDDLVDDSYSSTLVFVVTPTQSTFLDSSQTSQVAPTTPGSAIPTATTSIPFDAPSTSEAPPAANATAGDDVTPGPSFSHAISSTHPMTTRSRTENLKPRQHLNLSTVDSISCIPTSTAQAVCDPCWREAMNSEISALLSNHTWDLVLPPASVNLIGSRWLYHHKFDSQCHLARYKARLVAQSFLSSLGLITTRPSVRLSNLLLFGNLPAMCTLSYPNHVCRLRKALYGLKQAPHAWFQRFAIFITSLGFSSSKSDSSLFVYHHGRDTIYLLLHVDDIILIDSSPDLVTRVISRLSSKFKMTDLVFAQEIISRDGMNTCHPCSTPSETKSKLPSSGAPVSDPTLYRSLAGALQYLTFTRPDIFYVVQQIYLFMHDPCEPHFNALKRILRYLQGTFSMGLFLRPSFIDRLVSYTDADWVGCPDTRRSTSRFCVFLGDNLVS</sequence>
<feature type="region of interest" description="Disordered" evidence="1">
    <location>
        <begin position="324"/>
        <end position="395"/>
    </location>
</feature>
<feature type="compositionally biased region" description="Polar residues" evidence="1">
    <location>
        <begin position="324"/>
        <end position="356"/>
    </location>
</feature>
<dbReference type="Pfam" id="PF07727">
    <property type="entry name" value="RVT_2"/>
    <property type="match status" value="1"/>
</dbReference>
<gene>
    <name evidence="4" type="ORF">OSB04_021159</name>
</gene>
<feature type="domain" description="Retroviral polymerase SH3-like" evidence="3">
    <location>
        <begin position="254"/>
        <end position="288"/>
    </location>
</feature>
<comment type="caution">
    <text evidence="4">The sequence shown here is derived from an EMBL/GenBank/DDBJ whole genome shotgun (WGS) entry which is preliminary data.</text>
</comment>
<evidence type="ECO:0000259" key="2">
    <source>
        <dbReference type="Pfam" id="PF07727"/>
    </source>
</evidence>
<dbReference type="InterPro" id="IPR057670">
    <property type="entry name" value="SH3_retrovirus"/>
</dbReference>
<evidence type="ECO:0000313" key="4">
    <source>
        <dbReference type="EMBL" id="KAJ9548616.1"/>
    </source>
</evidence>
<accession>A0AA38WHI6</accession>
<evidence type="ECO:0008006" key="6">
    <source>
        <dbReference type="Google" id="ProtNLM"/>
    </source>
</evidence>
<dbReference type="Proteomes" id="UP001172457">
    <property type="component" value="Chromosome 5"/>
</dbReference>
<proteinExistence type="predicted"/>
<reference evidence="4" key="1">
    <citation type="submission" date="2023-03" db="EMBL/GenBank/DDBJ databases">
        <title>Chromosome-scale reference genome and RAD-based genetic map of yellow starthistle (Centaurea solstitialis) reveal putative structural variation and QTLs associated with invader traits.</title>
        <authorList>
            <person name="Reatini B."/>
            <person name="Cang F.A."/>
            <person name="Jiang Q."/>
            <person name="Mckibben M.T.W."/>
            <person name="Barker M.S."/>
            <person name="Rieseberg L.H."/>
            <person name="Dlugosch K.M."/>
        </authorList>
    </citation>
    <scope>NUCLEOTIDE SEQUENCE</scope>
    <source>
        <strain evidence="4">CAN-66</strain>
        <tissue evidence="4">Leaf</tissue>
    </source>
</reference>
<dbReference type="AlphaFoldDB" id="A0AA38WHI6"/>
<evidence type="ECO:0000256" key="1">
    <source>
        <dbReference type="SAM" id="MobiDB-lite"/>
    </source>
</evidence>
<feature type="region of interest" description="Disordered" evidence="1">
    <location>
        <begin position="85"/>
        <end position="114"/>
    </location>
</feature>
<evidence type="ECO:0000313" key="5">
    <source>
        <dbReference type="Proteomes" id="UP001172457"/>
    </source>
</evidence>
<feature type="domain" description="Reverse transcriptase Ty1/copia-type" evidence="2">
    <location>
        <begin position="514"/>
        <end position="606"/>
    </location>
</feature>
<dbReference type="PANTHER" id="PTHR11439">
    <property type="entry name" value="GAG-POL-RELATED RETROTRANSPOSON"/>
    <property type="match status" value="1"/>
</dbReference>
<feature type="compositionally biased region" description="Polar residues" evidence="1">
    <location>
        <begin position="92"/>
        <end position="114"/>
    </location>
</feature>
<evidence type="ECO:0000259" key="3">
    <source>
        <dbReference type="Pfam" id="PF25597"/>
    </source>
</evidence>
<protein>
    <recommendedName>
        <fullName evidence="6">Reverse transcriptase Ty1/copia-type domain-containing protein</fullName>
    </recommendedName>
</protein>
<dbReference type="EMBL" id="JARYMX010000005">
    <property type="protein sequence ID" value="KAJ9548616.1"/>
    <property type="molecule type" value="Genomic_DNA"/>
</dbReference>
<feature type="compositionally biased region" description="Polar residues" evidence="1">
    <location>
        <begin position="377"/>
        <end position="388"/>
    </location>
</feature>